<protein>
    <submittedName>
        <fullName evidence="2">Uncharacterized protein</fullName>
    </submittedName>
</protein>
<dbReference type="eggNOG" id="ENOG5031YX5">
    <property type="taxonomic scope" value="Bacteria"/>
</dbReference>
<dbReference type="Proteomes" id="UP000004691">
    <property type="component" value="Unassembled WGS sequence"/>
</dbReference>
<feature type="compositionally biased region" description="Low complexity" evidence="1">
    <location>
        <begin position="214"/>
        <end position="234"/>
    </location>
</feature>
<proteinExistence type="predicted"/>
<dbReference type="EMBL" id="JH636049">
    <property type="protein sequence ID" value="EID56569.1"/>
    <property type="molecule type" value="Genomic_DNA"/>
</dbReference>
<sequence>MAAALAAGPGLWRGPSAPSRRWTCAPSPARVSEYGAFPVTFPGTEGRRYPVAVERFDIHDPEETSDSPLHASWGCPDTGAEKLFEFLVEALESGPGGLDRRGRVLAGCLAGYLAEGGTDLLRIAVAADPGGAPLHGEMHLLVRSSTATTRLSLAPAPARAGSRGTPEYRIACSSALLGDFFRINNTDVVSGGTWSRRPAGHCSGGSTPRPPRSPATNSSPGSPVTSSTRSSPSSPARPRPRPCSPTPRICLSTRPWTARRIPAFSWSAHSARPSSTSADEPCLGLPACVNGAPVSVAADEAGWINRGLAAAHGRRVRGTGTGRSPLPV</sequence>
<gene>
    <name evidence="2" type="ORF">SacxiDRAFT_4389</name>
</gene>
<feature type="region of interest" description="Disordered" evidence="1">
    <location>
        <begin position="192"/>
        <end position="250"/>
    </location>
</feature>
<evidence type="ECO:0000313" key="3">
    <source>
        <dbReference type="Proteomes" id="UP000004691"/>
    </source>
</evidence>
<reference evidence="2 3" key="1">
    <citation type="submission" date="2012-01" db="EMBL/GenBank/DDBJ databases">
        <title>Improved High-Quality Draft sequence of Saccharomonospora xinjiangensis XJ-54.</title>
        <authorList>
            <consortium name="US DOE Joint Genome Institute"/>
            <person name="Lucas S."/>
            <person name="Han J."/>
            <person name="Lapidus A."/>
            <person name="Cheng J.-F."/>
            <person name="Goodwin L."/>
            <person name="Pitluck S."/>
            <person name="Peters L."/>
            <person name="Mikhailova N."/>
            <person name="Teshima H."/>
            <person name="Detter J.C."/>
            <person name="Han C."/>
            <person name="Tapia R."/>
            <person name="Land M."/>
            <person name="Hauser L."/>
            <person name="Kyrpides N."/>
            <person name="Ivanova N."/>
            <person name="Pagani I."/>
            <person name="Brambilla E.-M."/>
            <person name="Klenk H.-P."/>
            <person name="Woyke T."/>
        </authorList>
    </citation>
    <scope>NUCLEOTIDE SEQUENCE [LARGE SCALE GENOMIC DNA]</scope>
    <source>
        <strain evidence="2 3">XJ-54</strain>
    </source>
</reference>
<dbReference type="HOGENOM" id="CLU_847017_0_0_11"/>
<organism evidence="2 3">
    <name type="scientific">Saccharomonospora xinjiangensis XJ-54</name>
    <dbReference type="NCBI Taxonomy" id="882086"/>
    <lineage>
        <taxon>Bacteria</taxon>
        <taxon>Bacillati</taxon>
        <taxon>Actinomycetota</taxon>
        <taxon>Actinomycetes</taxon>
        <taxon>Pseudonocardiales</taxon>
        <taxon>Pseudonocardiaceae</taxon>
        <taxon>Saccharomonospora</taxon>
    </lineage>
</organism>
<evidence type="ECO:0000256" key="1">
    <source>
        <dbReference type="SAM" id="MobiDB-lite"/>
    </source>
</evidence>
<keyword evidence="3" id="KW-1185">Reference proteome</keyword>
<dbReference type="AlphaFoldDB" id="I0V8W6"/>
<name>I0V8W6_9PSEU</name>
<feature type="compositionally biased region" description="Pro residues" evidence="1">
    <location>
        <begin position="235"/>
        <end position="245"/>
    </location>
</feature>
<evidence type="ECO:0000313" key="2">
    <source>
        <dbReference type="EMBL" id="EID56569.1"/>
    </source>
</evidence>
<dbReference type="STRING" id="882086.SacxiDRAFT_4389"/>
<accession>I0V8W6</accession>